<dbReference type="GeneID" id="70129921"/>
<keyword evidence="3" id="KW-1185">Reference proteome</keyword>
<dbReference type="OrthoDB" id="5329403at2759"/>
<accession>A0A9P8RKK0</accession>
<evidence type="ECO:0000313" key="2">
    <source>
        <dbReference type="EMBL" id="KAH6645025.1"/>
    </source>
</evidence>
<organism evidence="2 3">
    <name type="scientific">Truncatella angustata</name>
    <dbReference type="NCBI Taxonomy" id="152316"/>
    <lineage>
        <taxon>Eukaryota</taxon>
        <taxon>Fungi</taxon>
        <taxon>Dikarya</taxon>
        <taxon>Ascomycota</taxon>
        <taxon>Pezizomycotina</taxon>
        <taxon>Sordariomycetes</taxon>
        <taxon>Xylariomycetidae</taxon>
        <taxon>Amphisphaeriales</taxon>
        <taxon>Sporocadaceae</taxon>
        <taxon>Truncatella</taxon>
    </lineage>
</organism>
<evidence type="ECO:0000313" key="3">
    <source>
        <dbReference type="Proteomes" id="UP000758603"/>
    </source>
</evidence>
<feature type="region of interest" description="Disordered" evidence="1">
    <location>
        <begin position="116"/>
        <end position="197"/>
    </location>
</feature>
<feature type="region of interest" description="Disordered" evidence="1">
    <location>
        <begin position="67"/>
        <end position="94"/>
    </location>
</feature>
<comment type="caution">
    <text evidence="2">The sequence shown here is derived from an EMBL/GenBank/DDBJ whole genome shotgun (WGS) entry which is preliminary data.</text>
</comment>
<sequence length="904" mass="97413">MAPQKGGQATKQQKQQQQQQQLQYQQSAGAGNVKKPVANNATATATATATRPAVVPAIPLPMMHRQASSNVRGNGNANANANANTNTSANSKPVVAVSSNGYPVASLEAALIDHQATGHDHAMARNKKRRSKHKHEVKTANGTHVEKPEDSETATANRDNENDNDNETDRNRNTNRNSNSNVKQHHDKQHPLKNGIDKKLSAGGVAAIANGVTNITFGDNVRDPNAPSPLVSAQVSTTPSLAGDVESIAGSSAVTGPHNGVAPNATSVPVLQPEPAVHTNNLTTLDTGRPHAHADEAIVHPVPSLAAQHPPAPHHVRHDANGVVFGGAPTPTSDSHTPSPSAGAFMPPPPRHAVNGIVNNSRKLGHTNGHRIHHGHADSHGTNFGGPATPFRPAHEHVTSMDSYGNVPAAVSIHRAALDGYPPNAAQYEPPTPHSFHGSQTSGDFNGFDNMASFHPNGLGGFDHDHRNGRSHGAPHMQSFLPPPPARRSSFEDEVMDSVIYFQNQFNSAELADCTLELKYPDGYCHPVKIHAHKLILARSPALKHSIMIARAADPGSHVITLNANDHYLRSDAWFTAVQRLYLHPLFSPPPSGNGADFAGSNMDQFRFCLGYAAAGHLLEMGDVLLRGLQVAASMVNWHTIEEALGFAFDGAAQRHYIGDDGHDYFDIDFTYGRDTRILMASITSFIVNCFPPNFELDTTVVSPPLFARIPPSASDHFPSTKSAPAIARGTSTRKASKGNRLSVIKFGDLPTAFPEEETSAAPREPAKCSPQLSRILLNLPFEDLRYILATESATPQGWNTAQDRFHALTTVVAEREARRLRAVEAVRAHAVSGAREIQHRLSAPRRYDIVDAWDVLNWQEEVVQPNGAGVPSLIRKWVPQFGVPAELVQTSPPYDQNYQESMV</sequence>
<dbReference type="EMBL" id="JAGPXC010000012">
    <property type="protein sequence ID" value="KAH6645025.1"/>
    <property type="molecule type" value="Genomic_DNA"/>
</dbReference>
<dbReference type="Proteomes" id="UP000758603">
    <property type="component" value="Unassembled WGS sequence"/>
</dbReference>
<dbReference type="AlphaFoldDB" id="A0A9P8RKK0"/>
<feature type="compositionally biased region" description="Basic residues" evidence="1">
    <location>
        <begin position="124"/>
        <end position="136"/>
    </location>
</feature>
<reference evidence="2" key="1">
    <citation type="journal article" date="2021" name="Nat. Commun.">
        <title>Genetic determinants of endophytism in the Arabidopsis root mycobiome.</title>
        <authorList>
            <person name="Mesny F."/>
            <person name="Miyauchi S."/>
            <person name="Thiergart T."/>
            <person name="Pickel B."/>
            <person name="Atanasova L."/>
            <person name="Karlsson M."/>
            <person name="Huettel B."/>
            <person name="Barry K.W."/>
            <person name="Haridas S."/>
            <person name="Chen C."/>
            <person name="Bauer D."/>
            <person name="Andreopoulos W."/>
            <person name="Pangilinan J."/>
            <person name="LaButti K."/>
            <person name="Riley R."/>
            <person name="Lipzen A."/>
            <person name="Clum A."/>
            <person name="Drula E."/>
            <person name="Henrissat B."/>
            <person name="Kohler A."/>
            <person name="Grigoriev I.V."/>
            <person name="Martin F.M."/>
            <person name="Hacquard S."/>
        </authorList>
    </citation>
    <scope>NUCLEOTIDE SEQUENCE</scope>
    <source>
        <strain evidence="2">MPI-SDFR-AT-0073</strain>
    </source>
</reference>
<feature type="compositionally biased region" description="Low complexity" evidence="1">
    <location>
        <begin position="67"/>
        <end position="91"/>
    </location>
</feature>
<feature type="region of interest" description="Disordered" evidence="1">
    <location>
        <begin position="421"/>
        <end position="488"/>
    </location>
</feature>
<feature type="region of interest" description="Disordered" evidence="1">
    <location>
        <begin position="1"/>
        <end position="49"/>
    </location>
</feature>
<name>A0A9P8RKK0_9PEZI</name>
<gene>
    <name evidence="2" type="ORF">BKA67DRAFT_542011</name>
</gene>
<evidence type="ECO:0008006" key="4">
    <source>
        <dbReference type="Google" id="ProtNLM"/>
    </source>
</evidence>
<proteinExistence type="predicted"/>
<evidence type="ECO:0000256" key="1">
    <source>
        <dbReference type="SAM" id="MobiDB-lite"/>
    </source>
</evidence>
<protein>
    <recommendedName>
        <fullName evidence="4">BTB domain-containing protein</fullName>
    </recommendedName>
</protein>
<dbReference type="RefSeq" id="XP_045951539.1">
    <property type="nucleotide sequence ID" value="XM_046101029.1"/>
</dbReference>
<feature type="region of interest" description="Disordered" evidence="1">
    <location>
        <begin position="367"/>
        <end position="396"/>
    </location>
</feature>